<protein>
    <submittedName>
        <fullName evidence="1">Uncharacterized protein</fullName>
    </submittedName>
</protein>
<accession>A0A0F9D2E7</accession>
<name>A0A0F9D2E7_9ZZZZ</name>
<evidence type="ECO:0000313" key="1">
    <source>
        <dbReference type="EMBL" id="KKL55883.1"/>
    </source>
</evidence>
<dbReference type="AlphaFoldDB" id="A0A0F9D2E7"/>
<reference evidence="1" key="1">
    <citation type="journal article" date="2015" name="Nature">
        <title>Complex archaea that bridge the gap between prokaryotes and eukaryotes.</title>
        <authorList>
            <person name="Spang A."/>
            <person name="Saw J.H."/>
            <person name="Jorgensen S.L."/>
            <person name="Zaremba-Niedzwiedzka K."/>
            <person name="Martijn J."/>
            <person name="Lind A.E."/>
            <person name="van Eijk R."/>
            <person name="Schleper C."/>
            <person name="Guy L."/>
            <person name="Ettema T.J."/>
        </authorList>
    </citation>
    <scope>NUCLEOTIDE SEQUENCE</scope>
</reference>
<feature type="non-terminal residue" evidence="1">
    <location>
        <position position="1"/>
    </location>
</feature>
<organism evidence="1">
    <name type="scientific">marine sediment metagenome</name>
    <dbReference type="NCBI Taxonomy" id="412755"/>
    <lineage>
        <taxon>unclassified sequences</taxon>
        <taxon>metagenomes</taxon>
        <taxon>ecological metagenomes</taxon>
    </lineage>
</organism>
<comment type="caution">
    <text evidence="1">The sequence shown here is derived from an EMBL/GenBank/DDBJ whole genome shotgun (WGS) entry which is preliminary data.</text>
</comment>
<proteinExistence type="predicted"/>
<sequence length="102" mass="11309">LTIQSDQNLQWDISLYATDAHGNSDQDLDKIITTVNYATTDAIQTAAANQWRYDKNPTFRPFTYTDEDNTSEFHITLIPRGGNKNAGGTGEVVIKVHAVPIV</sequence>
<dbReference type="EMBL" id="LAZR01030679">
    <property type="protein sequence ID" value="KKL55883.1"/>
    <property type="molecule type" value="Genomic_DNA"/>
</dbReference>
<gene>
    <name evidence="1" type="ORF">LCGC14_2250990</name>
</gene>